<accession>A0A6A5C5Z2</accession>
<sequence length="468" mass="52811">MNPIPFDSIKDGEGCYIKTLACCMYYGKRTTRISEDKTVSDGFFALENIVFAIHKNGKYIQKGSGLRKPTQWDRRAIIELVPEESSTSSPSDTEQESKQQTPMANSPSPKENKPPSTDSPSQTNDLTGSLAETQQANGQPPNSAAKETVCEAKTESESDENDPESSQREPNSSDDIGFLMAKSEHDTLSKEIKDLELELDQKKRRLFELEEMAKQNLTCTHAAFLQIIRPMMRIYYNPEINDENDCCRKFGEFIGNPELLKPIIGKRNVNVHGKIFHSLTQNCLPAFEAERKKLLGYLESMEEGFKEFSLLCFKWDKQQIPLQEEPCSEQSARMEREPYQNPLQTSPSMDNNATSTGNSNTYPPQHVQCLQLQPSAQHAVHAFQPSVPTPMSTQHLRQMQTMQEFHPFAYPQQNYVTPFHAQSSPQSGFFPPGTTWLTSNPLSYPICSSIGAETGAYQQPEDHEDDDD</sequence>
<dbReference type="AlphaFoldDB" id="A0A6A5C5Z2"/>
<reference evidence="3 4" key="1">
    <citation type="journal article" date="2019" name="Sci. Rep.">
        <title>Nanopore sequencing improves the draft genome of the human pathogenic amoeba Naegleria fowleri.</title>
        <authorList>
            <person name="Liechti N."/>
            <person name="Schurch N."/>
            <person name="Bruggmann R."/>
            <person name="Wittwer M."/>
        </authorList>
    </citation>
    <scope>NUCLEOTIDE SEQUENCE [LARGE SCALE GENOMIC DNA]</scope>
    <source>
        <strain evidence="3 4">ATCC 30894</strain>
    </source>
</reference>
<dbReference type="VEuPathDB" id="AmoebaDB:FDP41_013036"/>
<proteinExistence type="predicted"/>
<keyword evidence="4" id="KW-1185">Reference proteome</keyword>
<feature type="region of interest" description="Disordered" evidence="2">
    <location>
        <begin position="324"/>
        <end position="360"/>
    </location>
</feature>
<dbReference type="GeneID" id="68120251"/>
<protein>
    <submittedName>
        <fullName evidence="3">Uncharacterized protein</fullName>
    </submittedName>
</protein>
<name>A0A6A5C5Z2_NAEFO</name>
<dbReference type="EMBL" id="VFQX01000016">
    <property type="protein sequence ID" value="KAF0981248.1"/>
    <property type="molecule type" value="Genomic_DNA"/>
</dbReference>
<evidence type="ECO:0000256" key="1">
    <source>
        <dbReference type="SAM" id="Coils"/>
    </source>
</evidence>
<evidence type="ECO:0000313" key="3">
    <source>
        <dbReference type="EMBL" id="KAF0981248.1"/>
    </source>
</evidence>
<organism evidence="3 4">
    <name type="scientific">Naegleria fowleri</name>
    <name type="common">Brain eating amoeba</name>
    <dbReference type="NCBI Taxonomy" id="5763"/>
    <lineage>
        <taxon>Eukaryota</taxon>
        <taxon>Discoba</taxon>
        <taxon>Heterolobosea</taxon>
        <taxon>Tetramitia</taxon>
        <taxon>Eutetramitia</taxon>
        <taxon>Vahlkampfiidae</taxon>
        <taxon>Naegleria</taxon>
    </lineage>
</organism>
<feature type="region of interest" description="Disordered" evidence="2">
    <location>
        <begin position="80"/>
        <end position="176"/>
    </location>
</feature>
<feature type="compositionally biased region" description="Polar residues" evidence="2">
    <location>
        <begin position="341"/>
        <end position="360"/>
    </location>
</feature>
<keyword evidence="1" id="KW-0175">Coiled coil</keyword>
<dbReference type="RefSeq" id="XP_044565961.1">
    <property type="nucleotide sequence ID" value="XM_044703622.1"/>
</dbReference>
<gene>
    <name evidence="3" type="ORF">FDP41_013036</name>
</gene>
<feature type="coiled-coil region" evidence="1">
    <location>
        <begin position="178"/>
        <end position="212"/>
    </location>
</feature>
<evidence type="ECO:0000256" key="2">
    <source>
        <dbReference type="SAM" id="MobiDB-lite"/>
    </source>
</evidence>
<dbReference type="Proteomes" id="UP000444721">
    <property type="component" value="Unassembled WGS sequence"/>
</dbReference>
<evidence type="ECO:0000313" key="4">
    <source>
        <dbReference type="Proteomes" id="UP000444721"/>
    </source>
</evidence>
<feature type="compositionally biased region" description="Low complexity" evidence="2">
    <location>
        <begin position="83"/>
        <end position="92"/>
    </location>
</feature>
<feature type="compositionally biased region" description="Polar residues" evidence="2">
    <location>
        <begin position="118"/>
        <end position="142"/>
    </location>
</feature>
<dbReference type="VEuPathDB" id="AmoebaDB:NfTy_078510"/>
<comment type="caution">
    <text evidence="3">The sequence shown here is derived from an EMBL/GenBank/DDBJ whole genome shotgun (WGS) entry which is preliminary data.</text>
</comment>